<feature type="transmembrane region" description="Helical" evidence="6">
    <location>
        <begin position="97"/>
        <end position="122"/>
    </location>
</feature>
<comment type="subcellular location">
    <subcellularLocation>
        <location evidence="1">Membrane</location>
        <topology evidence="1">Multi-pass membrane protein</topology>
    </subcellularLocation>
</comment>
<evidence type="ECO:0000256" key="5">
    <source>
        <dbReference type="ARBA" id="ARBA00038359"/>
    </source>
</evidence>
<dbReference type="InterPro" id="IPR049326">
    <property type="entry name" value="Rhodopsin_dom_fungi"/>
</dbReference>
<gene>
    <name evidence="8" type="ORF">QQS21_005647</name>
</gene>
<keyword evidence="2 6" id="KW-0812">Transmembrane</keyword>
<dbReference type="EMBL" id="JASWJB010000096">
    <property type="protein sequence ID" value="KAK2598905.1"/>
    <property type="molecule type" value="Genomic_DNA"/>
</dbReference>
<evidence type="ECO:0000256" key="2">
    <source>
        <dbReference type="ARBA" id="ARBA00022692"/>
    </source>
</evidence>
<organism evidence="8 9">
    <name type="scientific">Conoideocrella luteorostrata</name>
    <dbReference type="NCBI Taxonomy" id="1105319"/>
    <lineage>
        <taxon>Eukaryota</taxon>
        <taxon>Fungi</taxon>
        <taxon>Dikarya</taxon>
        <taxon>Ascomycota</taxon>
        <taxon>Pezizomycotina</taxon>
        <taxon>Sordariomycetes</taxon>
        <taxon>Hypocreomycetidae</taxon>
        <taxon>Hypocreales</taxon>
        <taxon>Clavicipitaceae</taxon>
        <taxon>Conoideocrella</taxon>
    </lineage>
</organism>
<keyword evidence="3 6" id="KW-1133">Transmembrane helix</keyword>
<name>A0AAJ0CP23_9HYPO</name>
<evidence type="ECO:0000256" key="6">
    <source>
        <dbReference type="SAM" id="Phobius"/>
    </source>
</evidence>
<comment type="caution">
    <text evidence="8">The sequence shown here is derived from an EMBL/GenBank/DDBJ whole genome shotgun (WGS) entry which is preliminary data.</text>
</comment>
<feature type="transmembrane region" description="Helical" evidence="6">
    <location>
        <begin position="134"/>
        <end position="157"/>
    </location>
</feature>
<dbReference type="InterPro" id="IPR052337">
    <property type="entry name" value="SAT4-like"/>
</dbReference>
<dbReference type="Pfam" id="PF20684">
    <property type="entry name" value="Fung_rhodopsin"/>
    <property type="match status" value="1"/>
</dbReference>
<dbReference type="PANTHER" id="PTHR33048">
    <property type="entry name" value="PTH11-LIKE INTEGRAL MEMBRANE PROTEIN (AFU_ORTHOLOGUE AFUA_5G11245)"/>
    <property type="match status" value="1"/>
</dbReference>
<evidence type="ECO:0000259" key="7">
    <source>
        <dbReference type="Pfam" id="PF20684"/>
    </source>
</evidence>
<comment type="similarity">
    <text evidence="5">Belongs to the SAT4 family.</text>
</comment>
<keyword evidence="9" id="KW-1185">Reference proteome</keyword>
<feature type="transmembrane region" description="Helical" evidence="6">
    <location>
        <begin position="53"/>
        <end position="77"/>
    </location>
</feature>
<reference evidence="8" key="1">
    <citation type="submission" date="2023-06" db="EMBL/GenBank/DDBJ databases">
        <title>Conoideocrella luteorostrata (Hypocreales: Clavicipitaceae), a potential biocontrol fungus for elongate hemlock scale in United States Christmas tree production areas.</title>
        <authorList>
            <person name="Barrett H."/>
            <person name="Lovett B."/>
            <person name="Macias A.M."/>
            <person name="Stajich J.E."/>
            <person name="Kasson M.T."/>
        </authorList>
    </citation>
    <scope>NUCLEOTIDE SEQUENCE</scope>
    <source>
        <strain evidence="8">ARSEF 14590</strain>
    </source>
</reference>
<dbReference type="Proteomes" id="UP001251528">
    <property type="component" value="Unassembled WGS sequence"/>
</dbReference>
<evidence type="ECO:0000256" key="4">
    <source>
        <dbReference type="ARBA" id="ARBA00023136"/>
    </source>
</evidence>
<feature type="transmembrane region" description="Helical" evidence="6">
    <location>
        <begin position="20"/>
        <end position="41"/>
    </location>
</feature>
<evidence type="ECO:0000256" key="1">
    <source>
        <dbReference type="ARBA" id="ARBA00004141"/>
    </source>
</evidence>
<dbReference type="AlphaFoldDB" id="A0AAJ0CP23"/>
<proteinExistence type="inferred from homology"/>
<keyword evidence="4 6" id="KW-0472">Membrane</keyword>
<evidence type="ECO:0000313" key="8">
    <source>
        <dbReference type="EMBL" id="KAK2598905.1"/>
    </source>
</evidence>
<feature type="domain" description="Rhodopsin" evidence="7">
    <location>
        <begin position="37"/>
        <end position="276"/>
    </location>
</feature>
<protein>
    <recommendedName>
        <fullName evidence="7">Rhodopsin domain-containing protein</fullName>
    </recommendedName>
</protein>
<sequence length="359" mass="39789">MADTAPLPPEIFNDYNGDRLEGLAIAFIPILLCFVGLRFWSRHLSATKLGLDDVLVVVSTVLQLGESALAIVFIRYGGVGRHFIVWERTDPAVATRYFKYLLAVSFQYFVCVGVPKLAILAFYHRIFAPKKYRITIYILAAVVAVTGLICSVMSLSLCRPFEYNWNRRVEGSCVNKQDFYRWGSLPNILTDVVMLALPAPVVWKLHAPLKLKLGLSVAFAAGSLGLATSILRFSEFFRDSAVEDGTWSSVSLMIWCIVETNVYLIAACLPTYRPVLIHLFGSGVLSQSQRQGAHGEAAPRAAAKFAHKSRGLDKSRSYNDADDLALVELKGGGRRWDVENPAPNHIHLRTSIDVNVSAR</sequence>
<evidence type="ECO:0000313" key="9">
    <source>
        <dbReference type="Proteomes" id="UP001251528"/>
    </source>
</evidence>
<dbReference type="GO" id="GO:0016020">
    <property type="term" value="C:membrane"/>
    <property type="evidence" value="ECO:0007669"/>
    <property type="project" value="UniProtKB-SubCell"/>
</dbReference>
<evidence type="ECO:0000256" key="3">
    <source>
        <dbReference type="ARBA" id="ARBA00022989"/>
    </source>
</evidence>
<accession>A0AAJ0CP23</accession>
<dbReference type="PANTHER" id="PTHR33048:SF47">
    <property type="entry name" value="INTEGRAL MEMBRANE PROTEIN-RELATED"/>
    <property type="match status" value="1"/>
</dbReference>